<protein>
    <recommendedName>
        <fullName evidence="1">Reverse transcriptase domain-containing protein</fullName>
    </recommendedName>
</protein>
<gene>
    <name evidence="2" type="ORF">MNOR_LOCUS26407</name>
</gene>
<proteinExistence type="predicted"/>
<dbReference type="Proteomes" id="UP001497623">
    <property type="component" value="Unassembled WGS sequence"/>
</dbReference>
<comment type="caution">
    <text evidence="2">The sequence shown here is derived from an EMBL/GenBank/DDBJ whole genome shotgun (WGS) entry which is preliminary data.</text>
</comment>
<organism evidence="2 3">
    <name type="scientific">Meganyctiphanes norvegica</name>
    <name type="common">Northern krill</name>
    <name type="synonym">Thysanopoda norvegica</name>
    <dbReference type="NCBI Taxonomy" id="48144"/>
    <lineage>
        <taxon>Eukaryota</taxon>
        <taxon>Metazoa</taxon>
        <taxon>Ecdysozoa</taxon>
        <taxon>Arthropoda</taxon>
        <taxon>Crustacea</taxon>
        <taxon>Multicrustacea</taxon>
        <taxon>Malacostraca</taxon>
        <taxon>Eumalacostraca</taxon>
        <taxon>Eucarida</taxon>
        <taxon>Euphausiacea</taxon>
        <taxon>Euphausiidae</taxon>
        <taxon>Meganyctiphanes</taxon>
    </lineage>
</organism>
<dbReference type="SUPFAM" id="SSF56672">
    <property type="entry name" value="DNA/RNA polymerases"/>
    <property type="match status" value="1"/>
</dbReference>
<dbReference type="Pfam" id="PF00078">
    <property type="entry name" value="RVT_1"/>
    <property type="match status" value="1"/>
</dbReference>
<keyword evidence="3" id="KW-1185">Reference proteome</keyword>
<dbReference type="PANTHER" id="PTHR31635">
    <property type="entry name" value="REVERSE TRANSCRIPTASE DOMAIN-CONTAINING PROTEIN-RELATED"/>
    <property type="match status" value="1"/>
</dbReference>
<accession>A0AAV2RMF0</accession>
<evidence type="ECO:0000313" key="2">
    <source>
        <dbReference type="EMBL" id="CAL4130039.1"/>
    </source>
</evidence>
<dbReference type="AlphaFoldDB" id="A0AAV2RMF0"/>
<dbReference type="EMBL" id="CAXKWB010026350">
    <property type="protein sequence ID" value="CAL4130039.1"/>
    <property type="molecule type" value="Genomic_DNA"/>
</dbReference>
<dbReference type="InterPro" id="IPR043502">
    <property type="entry name" value="DNA/RNA_pol_sf"/>
</dbReference>
<dbReference type="InterPro" id="IPR000477">
    <property type="entry name" value="RT_dom"/>
</dbReference>
<feature type="non-terminal residue" evidence="2">
    <location>
        <position position="202"/>
    </location>
</feature>
<feature type="domain" description="Reverse transcriptase" evidence="1">
    <location>
        <begin position="109"/>
        <end position="202"/>
    </location>
</feature>
<evidence type="ECO:0000259" key="1">
    <source>
        <dbReference type="Pfam" id="PF00078"/>
    </source>
</evidence>
<dbReference type="PANTHER" id="PTHR31635:SF196">
    <property type="entry name" value="REVERSE TRANSCRIPTASE DOMAIN-CONTAINING PROTEIN-RELATED"/>
    <property type="match status" value="1"/>
</dbReference>
<name>A0AAV2RMF0_MEGNR</name>
<reference evidence="2 3" key="1">
    <citation type="submission" date="2024-05" db="EMBL/GenBank/DDBJ databases">
        <authorList>
            <person name="Wallberg A."/>
        </authorList>
    </citation>
    <scope>NUCLEOTIDE SEQUENCE [LARGE SCALE GENOMIC DNA]</scope>
</reference>
<evidence type="ECO:0000313" key="3">
    <source>
        <dbReference type="Proteomes" id="UP001497623"/>
    </source>
</evidence>
<dbReference type="GO" id="GO:0071897">
    <property type="term" value="P:DNA biosynthetic process"/>
    <property type="evidence" value="ECO:0007669"/>
    <property type="project" value="UniProtKB-ARBA"/>
</dbReference>
<sequence>MYIQKYYEKLYKKENVDEENQEWFLQYVNKTLTEQEQGLLEEEVGQNEIYQAVRDMNLNKSPGIDGIPIEFYVKYWNIIKSELTVIIQNIIKGTLLNDNQRKAIITLLPKDGDLTLLKTWRPISLICCDVKIVAKVLARRLKPLMYSLLSENQHCVVGRSIVECNTKIRDIMYYSGKNNITGAIINVDWEKAFDRVNWEFLI</sequence>